<dbReference type="SUPFAM" id="SSF82171">
    <property type="entry name" value="DPP6 N-terminal domain-like"/>
    <property type="match status" value="1"/>
</dbReference>
<dbReference type="SUPFAM" id="SSF69304">
    <property type="entry name" value="Tricorn protease N-terminal domain"/>
    <property type="match status" value="1"/>
</dbReference>
<feature type="active site" description="Charge relay system" evidence="8">
    <location>
        <position position="1024"/>
    </location>
</feature>
<feature type="active site" description="Charge relay system" evidence="8">
    <location>
        <position position="741"/>
    </location>
</feature>
<dbReference type="Gene3D" id="3.90.226.10">
    <property type="entry name" value="2-enoyl-CoA Hydratase, Chain A, domain 1"/>
    <property type="match status" value="1"/>
</dbReference>
<dbReference type="GO" id="GO:0006508">
    <property type="term" value="P:proteolysis"/>
    <property type="evidence" value="ECO:0007669"/>
    <property type="project" value="UniProtKB-UniRule"/>
</dbReference>
<evidence type="ECO:0000259" key="10">
    <source>
        <dbReference type="SMART" id="SM00245"/>
    </source>
</evidence>
<evidence type="ECO:0000313" key="11">
    <source>
        <dbReference type="EMBL" id="EMS34219.1"/>
    </source>
</evidence>
<dbReference type="InterPro" id="IPR028204">
    <property type="entry name" value="Tricorn_C1"/>
</dbReference>
<comment type="similarity">
    <text evidence="2 7">Belongs to the peptidase S41B family.</text>
</comment>
<dbReference type="Gene3D" id="3.30.750.44">
    <property type="match status" value="1"/>
</dbReference>
<comment type="subcellular location">
    <subcellularLocation>
        <location evidence="1 7">Cytoplasm</location>
    </subcellularLocation>
</comment>
<dbReference type="Pfam" id="PF26549">
    <property type="entry name" value="Tricorn_N"/>
    <property type="match status" value="1"/>
</dbReference>
<dbReference type="GO" id="GO:0005737">
    <property type="term" value="C:cytoplasm"/>
    <property type="evidence" value="ECO:0007669"/>
    <property type="project" value="UniProtKB-SubCell"/>
</dbReference>
<dbReference type="Pfam" id="PF26550">
    <property type="entry name" value="Tricorn_2nd"/>
    <property type="match status" value="1"/>
</dbReference>
<dbReference type="RefSeq" id="WP_008625616.1">
    <property type="nucleotide sequence ID" value="NZ_AMZY02000007.1"/>
</dbReference>
<feature type="region of interest" description="Disordered" evidence="9">
    <location>
        <begin position="1063"/>
        <end position="1084"/>
    </location>
</feature>
<evidence type="ECO:0000256" key="7">
    <source>
        <dbReference type="PIRNR" id="PIRNR036421"/>
    </source>
</evidence>
<reference evidence="11" key="1">
    <citation type="submission" date="2013-01" db="EMBL/GenBank/DDBJ databases">
        <title>Genome assembly of Mariniradius saccharolyticus AK6.</title>
        <authorList>
            <person name="Vaidya B."/>
            <person name="Khatri I."/>
            <person name="Tanuku N.R.S."/>
            <person name="Subramanian S."/>
            <person name="Pinnaka A."/>
        </authorList>
    </citation>
    <scope>NUCLEOTIDE SEQUENCE [LARGE SCALE GENOMIC DNA]</scope>
    <source>
        <strain evidence="11">AK6</strain>
    </source>
</reference>
<sequence>MKKLLTVLFFVGSVLPSLGQINAKLMRYMDVSDSQIAFVYGGDIWLVAKEGGMATQLTNSPGEESWPRFSPDGKSIAFSASYNGNLDVYTMPVTGGVPTRVTYKSFPDRMIDWHPDGKRLLIGSTGELGGRRLLNQFFLVGKEGGFPEKLPLPYGELASFSPDGKQLAYITKITENYPFKRIRSGNNSDILIYDVASNKVENITNRIAIDGKPAWSGNTVYFLSDENPDMRLNVWAYDTKTKAMSQLTNFKDFDVSFLSASEKDLVFEMGGDLYLMDLASRNYKKIDVRVISDLSVEIPQLKDVSKSVANMTVSPDGKRVVLQARGELFNVPAKEGFTMNMTQSSGALDHSPAWSPDGKTVAYWSDQSGEYEIYLQASQGSQEPKKLTNRKSGFGYTLHWSPDSKKIAFLDEKYDISIVDVASGQIKKAGNTYWIVGHGGAPSFPINWSPDSKYLAFTIGQENANQAIHIYDTASEKLTKATSGFYEDLSPVFSKDGKYLFFQTNRNMESIYSDLGDGTWVYSNTTQLGAISLTKATASILPPKNDTISIASDKKPEEKKANGVQVNIDFDGLESRIVLLPAKPGNFGKMAAIEDKLIYMRYPRTGSGETGGTLVFYDIKEREEKTILDKVNNYTVTADGKSILVSSNGQYAVIAANAGQKMEKTVPTNGLVMNWVAREEWNQIFNDTWRRYRDFFYDPNMQGVDWEDMRKRYGALIKDARTRWDITNIQSNMQAELAAGHTYTNGGDTESVTPILTGFLGIKWAKEGDRYKIGRIVKPASWNTEVRSPFDRPGVEVKEGDYIIAVNGIKLDPNKDPYAAFEGLSGKTVSLTIGQKSGNSEVSKDIVITCLTPAEESNLIYLEWIENNRKMVEKLSDGQLGYIYMSNTAGDGQRELITMYYGQLDKKGFIIDERFNGGGQLADRFMELLLRPVVYNLHWRNGRDHTNPIKANTGPMGMLINGWAGSGGDGLPWAFKVLKAGPVVGENTLGILVGPATGHQLIDGGGITVPDARLYDNAGHWFWEGEGVSPDIVVWDDPNVIMQGRDPQMERVVQEVVKLIPSKPSKMTPAPAYEDRTAKGMKKK</sequence>
<dbReference type="InParanoid" id="M7XH94"/>
<proteinExistence type="inferred from homology"/>
<organism evidence="11 12">
    <name type="scientific">Mariniradius saccharolyticus AK6</name>
    <dbReference type="NCBI Taxonomy" id="1239962"/>
    <lineage>
        <taxon>Bacteria</taxon>
        <taxon>Pseudomonadati</taxon>
        <taxon>Bacteroidota</taxon>
        <taxon>Cytophagia</taxon>
        <taxon>Cytophagales</taxon>
        <taxon>Cyclobacteriaceae</taxon>
        <taxon>Mariniradius</taxon>
    </lineage>
</organism>
<accession>M7XH94</accession>
<protein>
    <recommendedName>
        <fullName evidence="7">Tricorn protease homolog</fullName>
        <ecNumber evidence="7">3.4.21.-</ecNumber>
    </recommendedName>
</protein>
<keyword evidence="6 7" id="KW-0720">Serine protease</keyword>
<dbReference type="Pfam" id="PF14685">
    <property type="entry name" value="PDZ_Tricorn"/>
    <property type="match status" value="1"/>
</dbReference>
<evidence type="ECO:0000313" key="12">
    <source>
        <dbReference type="Proteomes" id="UP000010953"/>
    </source>
</evidence>
<evidence type="ECO:0000256" key="5">
    <source>
        <dbReference type="ARBA" id="ARBA00022801"/>
    </source>
</evidence>
<dbReference type="EC" id="3.4.21.-" evidence="7"/>
<dbReference type="Proteomes" id="UP000010953">
    <property type="component" value="Unassembled WGS sequence"/>
</dbReference>
<dbReference type="SMART" id="SM00245">
    <property type="entry name" value="TSPc"/>
    <property type="match status" value="1"/>
</dbReference>
<dbReference type="InterPro" id="IPR029414">
    <property type="entry name" value="Tricorn_PDZ"/>
</dbReference>
<dbReference type="CDD" id="cd07562">
    <property type="entry name" value="Peptidase_S41_TRI"/>
    <property type="match status" value="1"/>
</dbReference>
<evidence type="ECO:0000256" key="1">
    <source>
        <dbReference type="ARBA" id="ARBA00004496"/>
    </source>
</evidence>
<dbReference type="PANTHER" id="PTHR43253">
    <property type="entry name" value="TRICORN PROTEASE HOMOLOG 2-RELATED"/>
    <property type="match status" value="1"/>
</dbReference>
<keyword evidence="4 7" id="KW-0645">Protease</keyword>
<evidence type="ECO:0000256" key="2">
    <source>
        <dbReference type="ARBA" id="ARBA00008524"/>
    </source>
</evidence>
<dbReference type="EMBL" id="AMZY02000007">
    <property type="protein sequence ID" value="EMS34219.1"/>
    <property type="molecule type" value="Genomic_DNA"/>
</dbReference>
<dbReference type="GO" id="GO:0008236">
    <property type="term" value="F:serine-type peptidase activity"/>
    <property type="evidence" value="ECO:0007669"/>
    <property type="project" value="UniProtKB-UniRule"/>
</dbReference>
<dbReference type="InterPro" id="IPR029045">
    <property type="entry name" value="ClpP/crotonase-like_dom_sf"/>
</dbReference>
<dbReference type="OrthoDB" id="9815657at2"/>
<dbReference type="Gene3D" id="2.30.42.10">
    <property type="match status" value="1"/>
</dbReference>
<dbReference type="Pfam" id="PF03572">
    <property type="entry name" value="Peptidase_S41"/>
    <property type="match status" value="1"/>
</dbReference>
<keyword evidence="5 7" id="KW-0378">Hydrolase</keyword>
<dbReference type="PIRSF" id="PIRSF036421">
    <property type="entry name" value="Tricorn_protease"/>
    <property type="match status" value="1"/>
</dbReference>
<comment type="caution">
    <text evidence="11">The sequence shown here is derived from an EMBL/GenBank/DDBJ whole genome shotgun (WGS) entry which is preliminary data.</text>
</comment>
<gene>
    <name evidence="11" type="ORF">C943_04037</name>
</gene>
<feature type="active site" description="Nucleophile" evidence="8">
    <location>
        <position position="966"/>
    </location>
</feature>
<dbReference type="SUPFAM" id="SSF52096">
    <property type="entry name" value="ClpP/crotonase"/>
    <property type="match status" value="1"/>
</dbReference>
<feature type="domain" description="Tail specific protease" evidence="10">
    <location>
        <begin position="843"/>
        <end position="1035"/>
    </location>
</feature>
<dbReference type="Gene3D" id="2.130.10.10">
    <property type="entry name" value="YVTN repeat-like/Quinoprotein amine dehydrogenase"/>
    <property type="match status" value="1"/>
</dbReference>
<dbReference type="Gene3D" id="2.120.10.60">
    <property type="entry name" value="Tricorn protease N-terminal domain"/>
    <property type="match status" value="1"/>
</dbReference>
<evidence type="ECO:0000256" key="8">
    <source>
        <dbReference type="PIRSR" id="PIRSR036421-1"/>
    </source>
</evidence>
<dbReference type="PANTHER" id="PTHR43253:SF1">
    <property type="entry name" value="TRICORN PROTEASE HOMOLOG 2-RELATED"/>
    <property type="match status" value="1"/>
</dbReference>
<keyword evidence="12" id="KW-1185">Reference proteome</keyword>
<evidence type="ECO:0000256" key="4">
    <source>
        <dbReference type="ARBA" id="ARBA00022670"/>
    </source>
</evidence>
<dbReference type="eggNOG" id="COG4946">
    <property type="taxonomic scope" value="Bacteria"/>
</dbReference>
<dbReference type="eggNOG" id="COG0793">
    <property type="taxonomic scope" value="Bacteria"/>
</dbReference>
<evidence type="ECO:0000256" key="3">
    <source>
        <dbReference type="ARBA" id="ARBA00022490"/>
    </source>
</evidence>
<dbReference type="InterPro" id="IPR005151">
    <property type="entry name" value="Tail-specific_protease"/>
</dbReference>
<dbReference type="InterPro" id="IPR036034">
    <property type="entry name" value="PDZ_sf"/>
</dbReference>
<dbReference type="SUPFAM" id="SSF50156">
    <property type="entry name" value="PDZ domain-like"/>
    <property type="match status" value="1"/>
</dbReference>
<dbReference type="AlphaFoldDB" id="M7XH94"/>
<dbReference type="Pfam" id="PF14684">
    <property type="entry name" value="Tricorn_C1"/>
    <property type="match status" value="1"/>
</dbReference>
<evidence type="ECO:0000256" key="9">
    <source>
        <dbReference type="SAM" id="MobiDB-lite"/>
    </source>
</evidence>
<keyword evidence="3 7" id="KW-0963">Cytoplasm</keyword>
<name>M7XH94_9BACT</name>
<evidence type="ECO:0000256" key="6">
    <source>
        <dbReference type="ARBA" id="ARBA00022825"/>
    </source>
</evidence>
<dbReference type="InterPro" id="IPR012393">
    <property type="entry name" value="Tricorn_protease"/>
</dbReference>
<dbReference type="InterPro" id="IPR015943">
    <property type="entry name" value="WD40/YVTN_repeat-like_dom_sf"/>
</dbReference>
<dbReference type="STRING" id="1239962.C943_04037"/>
<comment type="function">
    <text evidence="7">Degrades oligopeptides.</text>
</comment>